<feature type="compositionally biased region" description="Low complexity" evidence="1">
    <location>
        <begin position="37"/>
        <end position="49"/>
    </location>
</feature>
<accession>A0AAW1TCV9</accession>
<organism evidence="2 3">
    <name type="scientific">Apatococcus fuscideae</name>
    <dbReference type="NCBI Taxonomy" id="2026836"/>
    <lineage>
        <taxon>Eukaryota</taxon>
        <taxon>Viridiplantae</taxon>
        <taxon>Chlorophyta</taxon>
        <taxon>core chlorophytes</taxon>
        <taxon>Trebouxiophyceae</taxon>
        <taxon>Chlorellales</taxon>
        <taxon>Chlorellaceae</taxon>
        <taxon>Apatococcus</taxon>
    </lineage>
</organism>
<evidence type="ECO:0000256" key="1">
    <source>
        <dbReference type="SAM" id="MobiDB-lite"/>
    </source>
</evidence>
<reference evidence="2 3" key="1">
    <citation type="journal article" date="2024" name="Nat. Commun.">
        <title>Phylogenomics reveals the evolutionary origins of lichenization in chlorophyte algae.</title>
        <authorList>
            <person name="Puginier C."/>
            <person name="Libourel C."/>
            <person name="Otte J."/>
            <person name="Skaloud P."/>
            <person name="Haon M."/>
            <person name="Grisel S."/>
            <person name="Petersen M."/>
            <person name="Berrin J.G."/>
            <person name="Delaux P.M."/>
            <person name="Dal Grande F."/>
            <person name="Keller J."/>
        </authorList>
    </citation>
    <scope>NUCLEOTIDE SEQUENCE [LARGE SCALE GENOMIC DNA]</scope>
    <source>
        <strain evidence="2 3">SAG 2523</strain>
    </source>
</reference>
<gene>
    <name evidence="2" type="ORF">WJX84_010882</name>
</gene>
<dbReference type="AlphaFoldDB" id="A0AAW1TCV9"/>
<evidence type="ECO:0000313" key="3">
    <source>
        <dbReference type="Proteomes" id="UP001485043"/>
    </source>
</evidence>
<keyword evidence="3" id="KW-1185">Reference proteome</keyword>
<feature type="region of interest" description="Disordered" evidence="1">
    <location>
        <begin position="30"/>
        <end position="96"/>
    </location>
</feature>
<comment type="caution">
    <text evidence="2">The sequence shown here is derived from an EMBL/GenBank/DDBJ whole genome shotgun (WGS) entry which is preliminary data.</text>
</comment>
<dbReference type="Proteomes" id="UP001485043">
    <property type="component" value="Unassembled WGS sequence"/>
</dbReference>
<name>A0AAW1TCV9_9CHLO</name>
<dbReference type="EMBL" id="JALJOV010000126">
    <property type="protein sequence ID" value="KAK9866886.1"/>
    <property type="molecule type" value="Genomic_DNA"/>
</dbReference>
<sequence>MKQLEEQYKRSMSQQKPFIKEVAIQYCAAQGPGFSGPAPAADKPASPAKPADKEEAKALGTAAKKAPETKPIAEAAASVLGNEANGEPSKAPEVTQ</sequence>
<proteinExistence type="predicted"/>
<protein>
    <submittedName>
        <fullName evidence="2">Uncharacterized protein</fullName>
    </submittedName>
</protein>
<evidence type="ECO:0000313" key="2">
    <source>
        <dbReference type="EMBL" id="KAK9866886.1"/>
    </source>
</evidence>